<protein>
    <submittedName>
        <fullName evidence="1">Uncharacterized protein</fullName>
    </submittedName>
</protein>
<dbReference type="AlphaFoldDB" id="A0A069SJC1"/>
<name>A0A069SJC1_PHOVU</name>
<gene>
    <name evidence="1" type="ORF">M099_2305</name>
</gene>
<reference evidence="1 2" key="1">
    <citation type="submission" date="2014-04" db="EMBL/GenBank/DDBJ databases">
        <authorList>
            <person name="Sears C."/>
            <person name="Carroll K."/>
            <person name="Sack B.R."/>
            <person name="Qadri F."/>
            <person name="Myers L.L."/>
            <person name="Chung G.-T."/>
            <person name="Escheverria P."/>
            <person name="Fraser C.M."/>
            <person name="Sadzewicz L."/>
            <person name="Shefchek K.A."/>
            <person name="Tallon L."/>
            <person name="Das S.P."/>
            <person name="Daugherty S."/>
            <person name="Mongodin E.F."/>
        </authorList>
    </citation>
    <scope>NUCLEOTIDE SEQUENCE [LARGE SCALE GENOMIC DNA]</scope>
    <source>
        <strain evidence="1 2">3975 RP4</strain>
    </source>
</reference>
<evidence type="ECO:0000313" key="2">
    <source>
        <dbReference type="Proteomes" id="UP000027661"/>
    </source>
</evidence>
<sequence length="46" mass="5348">MKNINHKDSFFLSRKAPTFASGNSNPRTRGVRFLQRKETKQLVNIN</sequence>
<comment type="caution">
    <text evidence="1">The sequence shown here is derived from an EMBL/GenBank/DDBJ whole genome shotgun (WGS) entry which is preliminary data.</text>
</comment>
<dbReference type="EMBL" id="JNHM01000028">
    <property type="protein sequence ID" value="KDS53880.1"/>
    <property type="molecule type" value="Genomic_DNA"/>
</dbReference>
<evidence type="ECO:0000313" key="1">
    <source>
        <dbReference type="EMBL" id="KDS53880.1"/>
    </source>
</evidence>
<dbReference type="PATRIC" id="fig|1339352.3.peg.2216"/>
<dbReference type="Proteomes" id="UP000027661">
    <property type="component" value="Unassembled WGS sequence"/>
</dbReference>
<accession>A0A069SJC1</accession>
<organism evidence="1 2">
    <name type="scientific">Phocaeicola vulgatus str. 3975 RP4</name>
    <dbReference type="NCBI Taxonomy" id="1339352"/>
    <lineage>
        <taxon>Bacteria</taxon>
        <taxon>Pseudomonadati</taxon>
        <taxon>Bacteroidota</taxon>
        <taxon>Bacteroidia</taxon>
        <taxon>Bacteroidales</taxon>
        <taxon>Bacteroidaceae</taxon>
        <taxon>Phocaeicola</taxon>
    </lineage>
</organism>
<proteinExistence type="predicted"/>